<gene>
    <name evidence="11" type="ORF">GBAR_LOCUS19428</name>
</gene>
<organism evidence="11 12">
    <name type="scientific">Geodia barretti</name>
    <name type="common">Barrett's horny sponge</name>
    <dbReference type="NCBI Taxonomy" id="519541"/>
    <lineage>
        <taxon>Eukaryota</taxon>
        <taxon>Metazoa</taxon>
        <taxon>Porifera</taxon>
        <taxon>Demospongiae</taxon>
        <taxon>Heteroscleromorpha</taxon>
        <taxon>Tetractinellida</taxon>
        <taxon>Astrophorina</taxon>
        <taxon>Geodiidae</taxon>
        <taxon>Geodia</taxon>
    </lineage>
</organism>
<evidence type="ECO:0000313" key="12">
    <source>
        <dbReference type="Proteomes" id="UP001174909"/>
    </source>
</evidence>
<keyword evidence="12" id="KW-1185">Reference proteome</keyword>
<feature type="domain" description="G-protein coupled receptors family 3 profile" evidence="10">
    <location>
        <begin position="63"/>
        <end position="247"/>
    </location>
</feature>
<evidence type="ECO:0000256" key="5">
    <source>
        <dbReference type="ARBA" id="ARBA00023136"/>
    </source>
</evidence>
<name>A0AA35X1H2_GEOBA</name>
<feature type="transmembrane region" description="Helical" evidence="9">
    <location>
        <begin position="180"/>
        <end position="201"/>
    </location>
</feature>
<proteinExistence type="predicted"/>
<dbReference type="InterPro" id="IPR017978">
    <property type="entry name" value="GPCR_3_C"/>
</dbReference>
<dbReference type="PANTHER" id="PTHR10519:SF20">
    <property type="entry name" value="G-PROTEIN COUPLED RECEPTOR 156-RELATED"/>
    <property type="match status" value="1"/>
</dbReference>
<dbReference type="Pfam" id="PF00003">
    <property type="entry name" value="7tm_3"/>
    <property type="match status" value="1"/>
</dbReference>
<evidence type="ECO:0000256" key="7">
    <source>
        <dbReference type="ARBA" id="ARBA00023180"/>
    </source>
</evidence>
<evidence type="ECO:0000259" key="10">
    <source>
        <dbReference type="Pfam" id="PF00003"/>
    </source>
</evidence>
<protein>
    <recommendedName>
        <fullName evidence="10">G-protein coupled receptors family 3 profile domain-containing protein</fullName>
    </recommendedName>
</protein>
<dbReference type="PANTHER" id="PTHR10519">
    <property type="entry name" value="GABA-B RECEPTOR"/>
    <property type="match status" value="1"/>
</dbReference>
<sequence length="267" mass="30332">MKNTETHTCPTVHILGEWIRNFTDPSALNCTFDFQWRGGAVPSRSGLTMVDSEISIPGLVLGFVLVVVFTALPVSIAIFNLRHRHNKFVRATSPRLSLGITVALVLIPPGVLLEGLVYSSHAYDFDGTTIDHICWFDVWLPIFGLTLLYGTLLAKNYRIYRIFYNKKLKIRHDDRLTDGALMLPVLLFLLPVLVLCIGSIATGETRHDESIIPLQTDDSSYRFIRISYCNVANKVTRLLLFAYFHVLFLPVHNTRFPDHETQQSIWT</sequence>
<evidence type="ECO:0000256" key="3">
    <source>
        <dbReference type="ARBA" id="ARBA00022989"/>
    </source>
</evidence>
<dbReference type="AlphaFoldDB" id="A0AA35X1H2"/>
<evidence type="ECO:0000256" key="6">
    <source>
        <dbReference type="ARBA" id="ARBA00023170"/>
    </source>
</evidence>
<keyword evidence="6" id="KW-0675">Receptor</keyword>
<evidence type="ECO:0000256" key="1">
    <source>
        <dbReference type="ARBA" id="ARBA00004141"/>
    </source>
</evidence>
<dbReference type="InterPro" id="IPR002455">
    <property type="entry name" value="GPCR3_GABA-B"/>
</dbReference>
<evidence type="ECO:0000256" key="4">
    <source>
        <dbReference type="ARBA" id="ARBA00023040"/>
    </source>
</evidence>
<keyword evidence="2 9" id="KW-0812">Transmembrane</keyword>
<dbReference type="GO" id="GO:0004965">
    <property type="term" value="F:G protein-coupled GABA receptor activity"/>
    <property type="evidence" value="ECO:0007669"/>
    <property type="project" value="InterPro"/>
</dbReference>
<comment type="subcellular location">
    <subcellularLocation>
        <location evidence="1">Membrane</location>
        <topology evidence="1">Multi-pass membrane protein</topology>
    </subcellularLocation>
</comment>
<evidence type="ECO:0000313" key="11">
    <source>
        <dbReference type="EMBL" id="CAI8034525.1"/>
    </source>
</evidence>
<keyword evidence="8" id="KW-0807">Transducer</keyword>
<evidence type="ECO:0000256" key="2">
    <source>
        <dbReference type="ARBA" id="ARBA00022692"/>
    </source>
</evidence>
<dbReference type="GO" id="GO:0007214">
    <property type="term" value="P:gamma-aminobutyric acid signaling pathway"/>
    <property type="evidence" value="ECO:0007669"/>
    <property type="project" value="TreeGrafter"/>
</dbReference>
<reference evidence="11" key="1">
    <citation type="submission" date="2023-03" db="EMBL/GenBank/DDBJ databases">
        <authorList>
            <person name="Steffen K."/>
            <person name="Cardenas P."/>
        </authorList>
    </citation>
    <scope>NUCLEOTIDE SEQUENCE</scope>
</reference>
<keyword evidence="4" id="KW-0297">G-protein coupled receptor</keyword>
<keyword evidence="3 9" id="KW-1133">Transmembrane helix</keyword>
<evidence type="ECO:0000256" key="8">
    <source>
        <dbReference type="ARBA" id="ARBA00023224"/>
    </source>
</evidence>
<dbReference type="EMBL" id="CASHTH010002737">
    <property type="protein sequence ID" value="CAI8034525.1"/>
    <property type="molecule type" value="Genomic_DNA"/>
</dbReference>
<feature type="transmembrane region" description="Helical" evidence="9">
    <location>
        <begin position="54"/>
        <end position="78"/>
    </location>
</feature>
<keyword evidence="5 9" id="KW-0472">Membrane</keyword>
<dbReference type="Proteomes" id="UP001174909">
    <property type="component" value="Unassembled WGS sequence"/>
</dbReference>
<keyword evidence="7" id="KW-0325">Glycoprotein</keyword>
<feature type="transmembrane region" description="Helical" evidence="9">
    <location>
        <begin position="98"/>
        <end position="118"/>
    </location>
</feature>
<accession>A0AA35X1H2</accession>
<evidence type="ECO:0000256" key="9">
    <source>
        <dbReference type="SAM" id="Phobius"/>
    </source>
</evidence>
<dbReference type="GO" id="GO:0038039">
    <property type="term" value="C:G protein-coupled receptor heterodimeric complex"/>
    <property type="evidence" value="ECO:0007669"/>
    <property type="project" value="TreeGrafter"/>
</dbReference>
<feature type="transmembrane region" description="Helical" evidence="9">
    <location>
        <begin position="138"/>
        <end position="159"/>
    </location>
</feature>
<comment type="caution">
    <text evidence="11">The sequence shown here is derived from an EMBL/GenBank/DDBJ whole genome shotgun (WGS) entry which is preliminary data.</text>
</comment>